<keyword evidence="5 6" id="KW-0472">Membrane</keyword>
<dbReference type="AlphaFoldDB" id="A0A168MQ46"/>
<dbReference type="EMBL" id="LT552383">
    <property type="protein sequence ID" value="SAL98969.1"/>
    <property type="molecule type" value="Genomic_DNA"/>
</dbReference>
<evidence type="ECO:0000256" key="1">
    <source>
        <dbReference type="ARBA" id="ARBA00004141"/>
    </source>
</evidence>
<keyword evidence="8" id="KW-1185">Reference proteome</keyword>
<evidence type="ECO:0000313" key="8">
    <source>
        <dbReference type="Proteomes" id="UP000078561"/>
    </source>
</evidence>
<dbReference type="InterPro" id="IPR051633">
    <property type="entry name" value="AceTr"/>
</dbReference>
<evidence type="ECO:0000256" key="3">
    <source>
        <dbReference type="ARBA" id="ARBA00022692"/>
    </source>
</evidence>
<evidence type="ECO:0000256" key="4">
    <source>
        <dbReference type="ARBA" id="ARBA00022989"/>
    </source>
</evidence>
<dbReference type="InParanoid" id="A0A168MQ46"/>
<feature type="transmembrane region" description="Helical" evidence="6">
    <location>
        <begin position="176"/>
        <end position="194"/>
    </location>
</feature>
<name>A0A168MQ46_ABSGL</name>
<evidence type="ECO:0000256" key="2">
    <source>
        <dbReference type="ARBA" id="ARBA00005587"/>
    </source>
</evidence>
<reference evidence="7" key="1">
    <citation type="submission" date="2016-04" db="EMBL/GenBank/DDBJ databases">
        <authorList>
            <person name="Evans L.H."/>
            <person name="Alamgir A."/>
            <person name="Owens N."/>
            <person name="Weber N.D."/>
            <person name="Virtaneva K."/>
            <person name="Barbian K."/>
            <person name="Babar A."/>
            <person name="Rosenke K."/>
        </authorList>
    </citation>
    <scope>NUCLEOTIDE SEQUENCE [LARGE SCALE GENOMIC DNA]</scope>
    <source>
        <strain evidence="7">CBS 101.48</strain>
    </source>
</reference>
<dbReference type="GO" id="GO:0005886">
    <property type="term" value="C:plasma membrane"/>
    <property type="evidence" value="ECO:0007669"/>
    <property type="project" value="TreeGrafter"/>
</dbReference>
<feature type="transmembrane region" description="Helical" evidence="6">
    <location>
        <begin position="234"/>
        <end position="255"/>
    </location>
</feature>
<evidence type="ECO:0000256" key="6">
    <source>
        <dbReference type="SAM" id="Phobius"/>
    </source>
</evidence>
<gene>
    <name evidence="7" type="primary">ABSGL_04540.1 scaffold 5475</name>
</gene>
<evidence type="ECO:0000313" key="7">
    <source>
        <dbReference type="EMBL" id="SAL98969.1"/>
    </source>
</evidence>
<keyword evidence="3 6" id="KW-0812">Transmembrane</keyword>
<dbReference type="PANTHER" id="PTHR31123">
    <property type="entry name" value="ACCUMULATION OF DYADS PROTEIN 2-RELATED"/>
    <property type="match status" value="1"/>
</dbReference>
<dbReference type="PANTHER" id="PTHR31123:SF7">
    <property type="entry name" value="MARVEL DOMAIN-CONTAINING PROTEIN"/>
    <property type="match status" value="1"/>
</dbReference>
<dbReference type="OrthoDB" id="3648309at2759"/>
<feature type="transmembrane region" description="Helical" evidence="6">
    <location>
        <begin position="125"/>
        <end position="147"/>
    </location>
</feature>
<dbReference type="GO" id="GO:0015123">
    <property type="term" value="F:acetate transmembrane transporter activity"/>
    <property type="evidence" value="ECO:0007669"/>
    <property type="project" value="TreeGrafter"/>
</dbReference>
<organism evidence="7">
    <name type="scientific">Absidia glauca</name>
    <name type="common">Pin mould</name>
    <dbReference type="NCBI Taxonomy" id="4829"/>
    <lineage>
        <taxon>Eukaryota</taxon>
        <taxon>Fungi</taxon>
        <taxon>Fungi incertae sedis</taxon>
        <taxon>Mucoromycota</taxon>
        <taxon>Mucoromycotina</taxon>
        <taxon>Mucoromycetes</taxon>
        <taxon>Mucorales</taxon>
        <taxon>Cunninghamellaceae</taxon>
        <taxon>Absidia</taxon>
    </lineage>
</organism>
<accession>A0A168MQ46</accession>
<comment type="subcellular location">
    <subcellularLocation>
        <location evidence="1">Membrane</location>
        <topology evidence="1">Multi-pass membrane protein</topology>
    </subcellularLocation>
</comment>
<dbReference type="Pfam" id="PF01184">
    <property type="entry name" value="Gpr1_Fun34_YaaH"/>
    <property type="match status" value="1"/>
</dbReference>
<proteinExistence type="inferred from homology"/>
<keyword evidence="4 6" id="KW-1133">Transmembrane helix</keyword>
<dbReference type="Proteomes" id="UP000078561">
    <property type="component" value="Unassembled WGS sequence"/>
</dbReference>
<sequence>MNQGNVQEPVDLRQEGDRYEDRYRHRLSLPEASNLDQKALGEVGNMYAAYNMMVRAASPVVNGQRSERPLHMGNPAVLGRFVVLCCSYHSVGNRSAVCAMETRLYASSYRFAIRWFGTVGSRVQFLDLFVGGTFSGTILASYGAFWAGRGVMFFPSAVIGSKADYANAADIAQADAIYDIIWALYTFMLACLSLRIRSGTFNLTFNLFFVFLALLLNGCNFLVSSGISENLVRASGVCCILAAVGAFYSGIAAILEEQNQHCPVGHYSWTRNI</sequence>
<protein>
    <submittedName>
        <fullName evidence="7">Uncharacterized protein</fullName>
    </submittedName>
</protein>
<comment type="similarity">
    <text evidence="2">Belongs to the acetate uptake transporter (AceTr) (TC 2.A.96) family.</text>
</comment>
<dbReference type="InterPro" id="IPR000791">
    <property type="entry name" value="Gpr1/Fun34/SatP-like"/>
</dbReference>
<feature type="transmembrane region" description="Helical" evidence="6">
    <location>
        <begin position="206"/>
        <end position="228"/>
    </location>
</feature>
<evidence type="ECO:0000256" key="5">
    <source>
        <dbReference type="ARBA" id="ARBA00023136"/>
    </source>
</evidence>